<proteinExistence type="predicted"/>
<reference evidence="11" key="1">
    <citation type="journal article" date="2020" name="Stud. Mycol.">
        <title>101 Dothideomycetes genomes: a test case for predicting lifestyles and emergence of pathogens.</title>
        <authorList>
            <person name="Haridas S."/>
            <person name="Albert R."/>
            <person name="Binder M."/>
            <person name="Bloem J."/>
            <person name="Labutti K."/>
            <person name="Salamov A."/>
            <person name="Andreopoulos B."/>
            <person name="Baker S."/>
            <person name="Barry K."/>
            <person name="Bills G."/>
            <person name="Bluhm B."/>
            <person name="Cannon C."/>
            <person name="Castanera R."/>
            <person name="Culley D."/>
            <person name="Daum C."/>
            <person name="Ezra D."/>
            <person name="Gonzalez J."/>
            <person name="Henrissat B."/>
            <person name="Kuo A."/>
            <person name="Liang C."/>
            <person name="Lipzen A."/>
            <person name="Lutzoni F."/>
            <person name="Magnuson J."/>
            <person name="Mondo S."/>
            <person name="Nolan M."/>
            <person name="Ohm R."/>
            <person name="Pangilinan J."/>
            <person name="Park H.-J."/>
            <person name="Ramirez L."/>
            <person name="Alfaro M."/>
            <person name="Sun H."/>
            <person name="Tritt A."/>
            <person name="Yoshinaga Y."/>
            <person name="Zwiers L.-H."/>
            <person name="Turgeon B."/>
            <person name="Goodwin S."/>
            <person name="Spatafora J."/>
            <person name="Crous P."/>
            <person name="Grigoriev I."/>
        </authorList>
    </citation>
    <scope>NUCLEOTIDE SEQUENCE</scope>
    <source>
        <strain evidence="11">CBS 123094</strain>
    </source>
</reference>
<dbReference type="InterPro" id="IPR011009">
    <property type="entry name" value="Kinase-like_dom_sf"/>
</dbReference>
<evidence type="ECO:0000313" key="11">
    <source>
        <dbReference type="EMBL" id="KAF2002092.1"/>
    </source>
</evidence>
<dbReference type="GO" id="GO:0004674">
    <property type="term" value="F:protein serine/threonine kinase activity"/>
    <property type="evidence" value="ECO:0007669"/>
    <property type="project" value="UniProtKB-KW"/>
</dbReference>
<feature type="compositionally biased region" description="Basic and acidic residues" evidence="9">
    <location>
        <begin position="524"/>
        <end position="542"/>
    </location>
</feature>
<organism evidence="11 12">
    <name type="scientific">Amniculicola lignicola CBS 123094</name>
    <dbReference type="NCBI Taxonomy" id="1392246"/>
    <lineage>
        <taxon>Eukaryota</taxon>
        <taxon>Fungi</taxon>
        <taxon>Dikarya</taxon>
        <taxon>Ascomycota</taxon>
        <taxon>Pezizomycotina</taxon>
        <taxon>Dothideomycetes</taxon>
        <taxon>Pleosporomycetidae</taxon>
        <taxon>Pleosporales</taxon>
        <taxon>Amniculicolaceae</taxon>
        <taxon>Amniculicola</taxon>
    </lineage>
</organism>
<feature type="region of interest" description="Disordered" evidence="9">
    <location>
        <begin position="521"/>
        <end position="542"/>
    </location>
</feature>
<feature type="domain" description="Protein kinase" evidence="10">
    <location>
        <begin position="139"/>
        <end position="483"/>
    </location>
</feature>
<dbReference type="InterPro" id="IPR000719">
    <property type="entry name" value="Prot_kinase_dom"/>
</dbReference>
<dbReference type="SUPFAM" id="SSF56112">
    <property type="entry name" value="Protein kinase-like (PK-like)"/>
    <property type="match status" value="1"/>
</dbReference>
<gene>
    <name evidence="11" type="ORF">P154DRAFT_574406</name>
</gene>
<keyword evidence="3" id="KW-0808">Transferase</keyword>
<dbReference type="GO" id="GO:0005524">
    <property type="term" value="F:ATP binding"/>
    <property type="evidence" value="ECO:0007669"/>
    <property type="project" value="UniProtKB-KW"/>
</dbReference>
<accession>A0A6A5WK96</accession>
<feature type="region of interest" description="Disordered" evidence="9">
    <location>
        <begin position="51"/>
        <end position="196"/>
    </location>
</feature>
<comment type="catalytic activity">
    <reaction evidence="7">
        <text>L-threonyl-[protein] + ATP = O-phospho-L-threonyl-[protein] + ADP + H(+)</text>
        <dbReference type="Rhea" id="RHEA:46608"/>
        <dbReference type="Rhea" id="RHEA-COMP:11060"/>
        <dbReference type="Rhea" id="RHEA-COMP:11605"/>
        <dbReference type="ChEBI" id="CHEBI:15378"/>
        <dbReference type="ChEBI" id="CHEBI:30013"/>
        <dbReference type="ChEBI" id="CHEBI:30616"/>
        <dbReference type="ChEBI" id="CHEBI:61977"/>
        <dbReference type="ChEBI" id="CHEBI:456216"/>
        <dbReference type="EC" id="2.7.11.1"/>
    </reaction>
</comment>
<dbReference type="PANTHER" id="PTHR43671">
    <property type="entry name" value="SERINE/THREONINE-PROTEIN KINASE NEK"/>
    <property type="match status" value="1"/>
</dbReference>
<evidence type="ECO:0000256" key="9">
    <source>
        <dbReference type="SAM" id="MobiDB-lite"/>
    </source>
</evidence>
<name>A0A6A5WK96_9PLEO</name>
<comment type="catalytic activity">
    <reaction evidence="8">
        <text>L-seryl-[protein] + ATP = O-phospho-L-seryl-[protein] + ADP + H(+)</text>
        <dbReference type="Rhea" id="RHEA:17989"/>
        <dbReference type="Rhea" id="RHEA-COMP:9863"/>
        <dbReference type="Rhea" id="RHEA-COMP:11604"/>
        <dbReference type="ChEBI" id="CHEBI:15378"/>
        <dbReference type="ChEBI" id="CHEBI:29999"/>
        <dbReference type="ChEBI" id="CHEBI:30616"/>
        <dbReference type="ChEBI" id="CHEBI:83421"/>
        <dbReference type="ChEBI" id="CHEBI:456216"/>
        <dbReference type="EC" id="2.7.11.1"/>
    </reaction>
</comment>
<dbReference type="Pfam" id="PF00069">
    <property type="entry name" value="Pkinase"/>
    <property type="match status" value="1"/>
</dbReference>
<keyword evidence="2" id="KW-0723">Serine/threonine-protein kinase</keyword>
<sequence length="542" mass="60787">MAGRKKKNKTNKENYKWGTGERAKWNSLPKEQKTGFLEGYKRFAQSFRDKATADTWKAGRRTRYGDVIIEEWKKLSTSEKGTWTRDGNLEKDQNGDGQPVDGGDDWPIGDDPQPTEGGHPVSSDAGHPAPGNGAQHSSGGAQPDDGAGNVQSGNKAKDNIPDEQNFAEPKESVPEALPPIVISPPADEGKGYDPDVVAEDIGDAQQPERQQALGHHGTWKFLKVLYHRQIHEAVASWNYLYVALDETESARDRIVIKDIEFNSWIVAQDKFERAIGRSLGALDRYQRLPVTESIIPEPFIWLVIRNIAAAIFVLEHGKSPSDEGQLPDHIPIVHLDIKTPNIFLDEPLEPYLAYPNPKLADFDTNLELTAEGRANNRFWGTPSFMSPEQEVCDVTQLSSASDIFCLGLVIASLTRASLGNRHLTTLRGEQMLRTRTEPVDISRENTTEIYSSKLLDLEDRCLRLVPEHRPTARELWEQSNDMLRKLEASVTGPFRKFEHPHHLWLCKHPDAVPLGRKYEFKKRKADEDSSGDDAREGAPAKK</sequence>
<keyword evidence="5 11" id="KW-0418">Kinase</keyword>
<dbReference type="PROSITE" id="PS00108">
    <property type="entry name" value="PROTEIN_KINASE_ST"/>
    <property type="match status" value="1"/>
</dbReference>
<dbReference type="PANTHER" id="PTHR43671:SF98">
    <property type="entry name" value="SERINE_THREONINE-PROTEIN KINASE NEK11"/>
    <property type="match status" value="1"/>
</dbReference>
<dbReference type="OrthoDB" id="3693843at2759"/>
<evidence type="ECO:0000313" key="12">
    <source>
        <dbReference type="Proteomes" id="UP000799779"/>
    </source>
</evidence>
<keyword evidence="6" id="KW-0067">ATP-binding</keyword>
<dbReference type="SMART" id="SM00220">
    <property type="entry name" value="S_TKc"/>
    <property type="match status" value="1"/>
</dbReference>
<dbReference type="PROSITE" id="PS50011">
    <property type="entry name" value="PROTEIN_KINASE_DOM"/>
    <property type="match status" value="1"/>
</dbReference>
<evidence type="ECO:0000259" key="10">
    <source>
        <dbReference type="PROSITE" id="PS50011"/>
    </source>
</evidence>
<dbReference type="EC" id="2.7.11.1" evidence="1"/>
<dbReference type="EMBL" id="ML977579">
    <property type="protein sequence ID" value="KAF2002092.1"/>
    <property type="molecule type" value="Genomic_DNA"/>
</dbReference>
<evidence type="ECO:0000256" key="3">
    <source>
        <dbReference type="ARBA" id="ARBA00022679"/>
    </source>
</evidence>
<dbReference type="Gene3D" id="1.10.510.10">
    <property type="entry name" value="Transferase(Phosphotransferase) domain 1"/>
    <property type="match status" value="1"/>
</dbReference>
<keyword evidence="12" id="KW-1185">Reference proteome</keyword>
<evidence type="ECO:0000256" key="1">
    <source>
        <dbReference type="ARBA" id="ARBA00012513"/>
    </source>
</evidence>
<dbReference type="InterPro" id="IPR008271">
    <property type="entry name" value="Ser/Thr_kinase_AS"/>
</dbReference>
<evidence type="ECO:0000256" key="7">
    <source>
        <dbReference type="ARBA" id="ARBA00047899"/>
    </source>
</evidence>
<dbReference type="AlphaFoldDB" id="A0A6A5WK96"/>
<keyword evidence="4" id="KW-0547">Nucleotide-binding</keyword>
<protein>
    <recommendedName>
        <fullName evidence="1">non-specific serine/threonine protein kinase</fullName>
        <ecNumber evidence="1">2.7.11.1</ecNumber>
    </recommendedName>
</protein>
<evidence type="ECO:0000256" key="2">
    <source>
        <dbReference type="ARBA" id="ARBA00022527"/>
    </source>
</evidence>
<evidence type="ECO:0000256" key="8">
    <source>
        <dbReference type="ARBA" id="ARBA00048679"/>
    </source>
</evidence>
<evidence type="ECO:0000256" key="4">
    <source>
        <dbReference type="ARBA" id="ARBA00022741"/>
    </source>
</evidence>
<dbReference type="Proteomes" id="UP000799779">
    <property type="component" value="Unassembled WGS sequence"/>
</dbReference>
<dbReference type="InterPro" id="IPR050660">
    <property type="entry name" value="NEK_Ser/Thr_kinase"/>
</dbReference>
<evidence type="ECO:0000256" key="5">
    <source>
        <dbReference type="ARBA" id="ARBA00022777"/>
    </source>
</evidence>
<evidence type="ECO:0000256" key="6">
    <source>
        <dbReference type="ARBA" id="ARBA00022840"/>
    </source>
</evidence>